<dbReference type="AlphaFoldDB" id="A0A2T0SWM7"/>
<protein>
    <submittedName>
        <fullName evidence="5">Tetratricopeptide repeat protein</fullName>
    </submittedName>
</protein>
<dbReference type="GO" id="GO:0046813">
    <property type="term" value="P:receptor-mediated virion attachment to host cell"/>
    <property type="evidence" value="ECO:0007669"/>
    <property type="project" value="TreeGrafter"/>
</dbReference>
<dbReference type="PROSITE" id="PS50005">
    <property type="entry name" value="TPR"/>
    <property type="match status" value="2"/>
</dbReference>
<comment type="caution">
    <text evidence="5">The sequence shown here is derived from an EMBL/GenBank/DDBJ whole genome shotgun (WGS) entry which is preliminary data.</text>
</comment>
<sequence length="683" mass="73187">MTDRHLWIRADRLADRLRARARLDLPPVLAAVDAHRGLRGPYTAAGALVRTVAADAFARCPELAARHNVELASVAPELVATVPAAWQTLEWTVCEGERTRYYSGLHTLNIANGLADFLRSYLGAHDDGPRTLVVENVHEADPTDVELLTVLLRRNDIPQLRLVLGAAAGIAGPLSAALAARAGVVDVPTSALPGTGGDARAFVDSDGTSDDPADRAAYDRLPRPEREALHDIRCAELHALGEQSLALGAIVHHAERGSRPRVAGVRAIEHAMGHCRKVGLHHAAADLGARGRALVDQGDRPALWWYFTEGVAASLTAVGRFDEAAAVYEDARATSADPEVHLMCAYGIAMLHVDHLSPHRRDLRAARAWLNLASVLATRLPDPRTRLSRTVSGRNGLALLELHEGRPEEAVRLLDDCLAVLDGELEDHPLHRLLLRHDRARALAAAGRLEDALADHLAVVALDPGSAEHHFHVGTALRALGRDEEALAAFGRVLPLSPPFPGAHHHIGDTLMRLGDPARALAAFERALVLDPGHVGALVGRAGLRCSLGDAAGAWSDVTTGLALAPDDAHLLCLKAKLLAERGETEEAGRVATGVLELDPDLAEAWALRGRLRFEGGDVRGALADLDRAVALGDRPELRYHRAVAYEEAGRYGEAAADYRLVLAVSDDADTRARLDFCLRSAG</sequence>
<feature type="repeat" description="TPR" evidence="3">
    <location>
        <begin position="467"/>
        <end position="500"/>
    </location>
</feature>
<evidence type="ECO:0000256" key="3">
    <source>
        <dbReference type="PROSITE-ProRule" id="PRU00339"/>
    </source>
</evidence>
<keyword evidence="2 3" id="KW-0802">TPR repeat</keyword>
<dbReference type="Proteomes" id="UP000239494">
    <property type="component" value="Unassembled WGS sequence"/>
</dbReference>
<proteinExistence type="predicted"/>
<dbReference type="SMART" id="SM00028">
    <property type="entry name" value="TPR"/>
    <property type="match status" value="7"/>
</dbReference>
<feature type="repeat" description="TPR" evidence="3">
    <location>
        <begin position="501"/>
        <end position="534"/>
    </location>
</feature>
<accession>A0A2T0SWM7</accession>
<dbReference type="InterPro" id="IPR013105">
    <property type="entry name" value="TPR_2"/>
</dbReference>
<dbReference type="SUPFAM" id="SSF48452">
    <property type="entry name" value="TPR-like"/>
    <property type="match status" value="1"/>
</dbReference>
<name>A0A2T0SWM7_9PSEU</name>
<keyword evidence="1" id="KW-0677">Repeat</keyword>
<dbReference type="InterPro" id="IPR050498">
    <property type="entry name" value="Ycf3"/>
</dbReference>
<dbReference type="PANTHER" id="PTHR44858:SF1">
    <property type="entry name" value="UDP-N-ACETYLGLUCOSAMINE--PEPTIDE N-ACETYLGLUCOSAMINYLTRANSFERASE SPINDLY-RELATED"/>
    <property type="match status" value="1"/>
</dbReference>
<keyword evidence="6" id="KW-1185">Reference proteome</keyword>
<dbReference type="Gene3D" id="1.25.40.10">
    <property type="entry name" value="Tetratricopeptide repeat domain"/>
    <property type="match status" value="3"/>
</dbReference>
<evidence type="ECO:0000313" key="5">
    <source>
        <dbReference type="EMBL" id="PRY37790.1"/>
    </source>
</evidence>
<dbReference type="GO" id="GO:0009279">
    <property type="term" value="C:cell outer membrane"/>
    <property type="evidence" value="ECO:0007669"/>
    <property type="project" value="TreeGrafter"/>
</dbReference>
<dbReference type="Pfam" id="PF13432">
    <property type="entry name" value="TPR_16"/>
    <property type="match status" value="2"/>
</dbReference>
<dbReference type="OrthoDB" id="9814944at2"/>
<evidence type="ECO:0000256" key="4">
    <source>
        <dbReference type="SAM" id="MobiDB-lite"/>
    </source>
</evidence>
<gene>
    <name evidence="5" type="ORF">CLV43_10910</name>
</gene>
<evidence type="ECO:0000256" key="1">
    <source>
        <dbReference type="ARBA" id="ARBA00022737"/>
    </source>
</evidence>
<reference evidence="5 6" key="1">
    <citation type="submission" date="2018-03" db="EMBL/GenBank/DDBJ databases">
        <title>Genomic Encyclopedia of Archaeal and Bacterial Type Strains, Phase II (KMG-II): from individual species to whole genera.</title>
        <authorList>
            <person name="Goeker M."/>
        </authorList>
    </citation>
    <scope>NUCLEOTIDE SEQUENCE [LARGE SCALE GENOMIC DNA]</scope>
    <source>
        <strain evidence="5 6">DSM 44720</strain>
    </source>
</reference>
<organism evidence="5 6">
    <name type="scientific">Umezawaea tangerina</name>
    <dbReference type="NCBI Taxonomy" id="84725"/>
    <lineage>
        <taxon>Bacteria</taxon>
        <taxon>Bacillati</taxon>
        <taxon>Actinomycetota</taxon>
        <taxon>Actinomycetes</taxon>
        <taxon>Pseudonocardiales</taxon>
        <taxon>Pseudonocardiaceae</taxon>
        <taxon>Umezawaea</taxon>
    </lineage>
</organism>
<dbReference type="InterPro" id="IPR011990">
    <property type="entry name" value="TPR-like_helical_dom_sf"/>
</dbReference>
<feature type="region of interest" description="Disordered" evidence="4">
    <location>
        <begin position="196"/>
        <end position="216"/>
    </location>
</feature>
<evidence type="ECO:0000256" key="2">
    <source>
        <dbReference type="ARBA" id="ARBA00022803"/>
    </source>
</evidence>
<dbReference type="EMBL" id="PVTF01000009">
    <property type="protein sequence ID" value="PRY37790.1"/>
    <property type="molecule type" value="Genomic_DNA"/>
</dbReference>
<dbReference type="PANTHER" id="PTHR44858">
    <property type="entry name" value="TETRATRICOPEPTIDE REPEAT PROTEIN 6"/>
    <property type="match status" value="1"/>
</dbReference>
<dbReference type="Pfam" id="PF07719">
    <property type="entry name" value="TPR_2"/>
    <property type="match status" value="1"/>
</dbReference>
<evidence type="ECO:0000313" key="6">
    <source>
        <dbReference type="Proteomes" id="UP000239494"/>
    </source>
</evidence>
<dbReference type="InterPro" id="IPR019734">
    <property type="entry name" value="TPR_rpt"/>
</dbReference>
<dbReference type="RefSeq" id="WP_106190684.1">
    <property type="nucleotide sequence ID" value="NZ_PVTF01000009.1"/>
</dbReference>